<protein>
    <submittedName>
        <fullName evidence="2">Uncharacterized protein</fullName>
    </submittedName>
</protein>
<keyword evidence="1" id="KW-1133">Transmembrane helix</keyword>
<evidence type="ECO:0000256" key="1">
    <source>
        <dbReference type="SAM" id="Phobius"/>
    </source>
</evidence>
<dbReference type="KEGG" id="rer:RER_20700"/>
<dbReference type="HOGENOM" id="CLU_3103202_0_0_11"/>
<reference evidence="2 3" key="2">
    <citation type="journal article" date="2006" name="Environ. Microbiol.">
        <title>Sequence analysis of three plasmids harboured in Rhodococcus erythropolis strain PR4.</title>
        <authorList>
            <person name="Sekine M."/>
            <person name="Tanikawa S."/>
            <person name="Omata S."/>
            <person name="Saito M."/>
            <person name="Fujisawa T."/>
            <person name="Tsukatani N."/>
            <person name="Tajima T."/>
            <person name="Sekigawa T."/>
            <person name="Kosugi H."/>
            <person name="Matsuo Y."/>
            <person name="Nishiko R."/>
            <person name="Imamura K."/>
            <person name="Ito M."/>
            <person name="Narita H."/>
            <person name="Tago S."/>
            <person name="Fujita N."/>
            <person name="Harayama S."/>
        </authorList>
    </citation>
    <scope>NUCLEOTIDE SEQUENCE [LARGE SCALE GENOMIC DNA]</scope>
    <source>
        <strain evidence="3">PR4 / NBRC 100887</strain>
    </source>
</reference>
<dbReference type="Proteomes" id="UP000002204">
    <property type="component" value="Chromosome"/>
</dbReference>
<name>C0ZWP3_RHOE4</name>
<feature type="transmembrane region" description="Helical" evidence="1">
    <location>
        <begin position="23"/>
        <end position="50"/>
    </location>
</feature>
<gene>
    <name evidence="2" type="ordered locus">RER_20700</name>
</gene>
<evidence type="ECO:0000313" key="3">
    <source>
        <dbReference type="Proteomes" id="UP000002204"/>
    </source>
</evidence>
<accession>C0ZWP3</accession>
<proteinExistence type="predicted"/>
<dbReference type="EMBL" id="AP008957">
    <property type="protein sequence ID" value="BAH32778.1"/>
    <property type="molecule type" value="Genomic_DNA"/>
</dbReference>
<reference evidence="3" key="1">
    <citation type="submission" date="2005-03" db="EMBL/GenBank/DDBJ databases">
        <title>Comparison of the complete genome sequences of Rhodococcus erythropolis PR4 and Rhodococcus opacus B4.</title>
        <authorList>
            <person name="Takarada H."/>
            <person name="Sekine M."/>
            <person name="Hosoyama A."/>
            <person name="Yamada R."/>
            <person name="Fujisawa T."/>
            <person name="Omata S."/>
            <person name="Shimizu A."/>
            <person name="Tsukatani N."/>
            <person name="Tanikawa S."/>
            <person name="Fujita N."/>
            <person name="Harayama S."/>
        </authorList>
    </citation>
    <scope>NUCLEOTIDE SEQUENCE [LARGE SCALE GENOMIC DNA]</scope>
    <source>
        <strain evidence="3">PR4 / NBRC 100887</strain>
    </source>
</reference>
<organism evidence="2 3">
    <name type="scientific">Rhodococcus erythropolis (strain PR4 / NBRC 100887)</name>
    <dbReference type="NCBI Taxonomy" id="234621"/>
    <lineage>
        <taxon>Bacteria</taxon>
        <taxon>Bacillati</taxon>
        <taxon>Actinomycetota</taxon>
        <taxon>Actinomycetes</taxon>
        <taxon>Mycobacteriales</taxon>
        <taxon>Nocardiaceae</taxon>
        <taxon>Rhodococcus</taxon>
        <taxon>Rhodococcus erythropolis group</taxon>
    </lineage>
</organism>
<dbReference type="AlphaFoldDB" id="C0ZWP3"/>
<evidence type="ECO:0000313" key="2">
    <source>
        <dbReference type="EMBL" id="BAH32778.1"/>
    </source>
</evidence>
<keyword evidence="1" id="KW-0472">Membrane</keyword>
<keyword evidence="1" id="KW-0812">Transmembrane</keyword>
<sequence>MHRTKSVSAPTDKLSTSENAREVAAVLLILTTAYAATYGFLKALIALGLCA</sequence>